<dbReference type="EMBL" id="JAUSVX010000001">
    <property type="protein sequence ID" value="MDQ0467366.1"/>
    <property type="molecule type" value="Genomic_DNA"/>
</dbReference>
<name>A0ABU0IZC7_9HYPH</name>
<dbReference type="RefSeq" id="WP_307266858.1">
    <property type="nucleotide sequence ID" value="NZ_JAUSVX010000001.1"/>
</dbReference>
<keyword evidence="2" id="KW-0732">Signal</keyword>
<keyword evidence="4" id="KW-1185">Reference proteome</keyword>
<evidence type="ECO:0000256" key="2">
    <source>
        <dbReference type="SAM" id="SignalP"/>
    </source>
</evidence>
<protein>
    <submittedName>
        <fullName evidence="3">Carboxypeptidase C (Cathepsin A)</fullName>
    </submittedName>
</protein>
<feature type="chain" id="PRO_5047453919" evidence="2">
    <location>
        <begin position="24"/>
        <end position="500"/>
    </location>
</feature>
<feature type="signal peptide" evidence="2">
    <location>
        <begin position="1"/>
        <end position="23"/>
    </location>
</feature>
<accession>A0ABU0IZC7</accession>
<evidence type="ECO:0000256" key="1">
    <source>
        <dbReference type="SAM" id="MobiDB-lite"/>
    </source>
</evidence>
<proteinExistence type="predicted"/>
<sequence length="500" mass="52676">MRWVRWVLVVAFSLLVAASPAPAQRQEAPAPDAGPPSGSVLGLLPGDAVTEHSLDAGGRALAYVATAGTFSLYDQSGQRSAAIFYTAYTLKGAAAGTRPVTFVFNGGPGAASAYLHLGLVGPRSVSFGPDGGGARLGDNPDTWLAFTDLVLIDPVGTGWSRAAKPDKAGDFWSVRADAQSIAKVIALYVARNSRTDSPKYLLGESYGGFRALKVARALQQDQGIPVDGIVMVSPLLEGALVLDASRLPLGAALQLPSLAAAELDRRHRFTPEALAAAERFALTDYLTTLAGRPPEGEAARAFYARVAEITGLPLDAIVRARGFAGDAAAKLGDSRIASPYDPASPAPDPFPESASDEGPDPVLDGRMQALGGLFVGYARDALGFRTDMTFTLLNREAARKWDWEGRGGPGQASAERDLRELLALDPRLRVLVAHGRSDLVTPYAANRYVLDHLPPIGPPGRTALKLYPGGHMFYVDPASRAGFTADAAAFYRDAGQAAER</sequence>
<feature type="region of interest" description="Disordered" evidence="1">
    <location>
        <begin position="334"/>
        <end position="362"/>
    </location>
</feature>
<reference evidence="3 4" key="1">
    <citation type="submission" date="2023-07" db="EMBL/GenBank/DDBJ databases">
        <title>Genomic Encyclopedia of Type Strains, Phase IV (KMG-IV): sequencing the most valuable type-strain genomes for metagenomic binning, comparative biology and taxonomic classification.</title>
        <authorList>
            <person name="Goeker M."/>
        </authorList>
    </citation>
    <scope>NUCLEOTIDE SEQUENCE [LARGE SCALE GENOMIC DNA]</scope>
    <source>
        <strain evidence="3 4">DSM 19619</strain>
    </source>
</reference>
<dbReference type="GO" id="GO:0004180">
    <property type="term" value="F:carboxypeptidase activity"/>
    <property type="evidence" value="ECO:0007669"/>
    <property type="project" value="UniProtKB-KW"/>
</dbReference>
<dbReference type="Proteomes" id="UP001242480">
    <property type="component" value="Unassembled WGS sequence"/>
</dbReference>
<evidence type="ECO:0000313" key="4">
    <source>
        <dbReference type="Proteomes" id="UP001242480"/>
    </source>
</evidence>
<dbReference type="Gene3D" id="3.40.50.1820">
    <property type="entry name" value="alpha/beta hydrolase"/>
    <property type="match status" value="2"/>
</dbReference>
<gene>
    <name evidence="3" type="ORF">QO011_000361</name>
</gene>
<keyword evidence="3" id="KW-0645">Protease</keyword>
<dbReference type="Pfam" id="PF00450">
    <property type="entry name" value="Peptidase_S10"/>
    <property type="match status" value="1"/>
</dbReference>
<organism evidence="3 4">
    <name type="scientific">Labrys wisconsinensis</name>
    <dbReference type="NCBI Taxonomy" id="425677"/>
    <lineage>
        <taxon>Bacteria</taxon>
        <taxon>Pseudomonadati</taxon>
        <taxon>Pseudomonadota</taxon>
        <taxon>Alphaproteobacteria</taxon>
        <taxon>Hyphomicrobiales</taxon>
        <taxon>Xanthobacteraceae</taxon>
        <taxon>Labrys</taxon>
    </lineage>
</organism>
<dbReference type="InterPro" id="IPR001563">
    <property type="entry name" value="Peptidase_S10"/>
</dbReference>
<comment type="caution">
    <text evidence="3">The sequence shown here is derived from an EMBL/GenBank/DDBJ whole genome shotgun (WGS) entry which is preliminary data.</text>
</comment>
<keyword evidence="3" id="KW-0378">Hydrolase</keyword>
<evidence type="ECO:0000313" key="3">
    <source>
        <dbReference type="EMBL" id="MDQ0467366.1"/>
    </source>
</evidence>
<keyword evidence="3" id="KW-0121">Carboxypeptidase</keyword>
<dbReference type="InterPro" id="IPR029058">
    <property type="entry name" value="AB_hydrolase_fold"/>
</dbReference>
<dbReference type="SUPFAM" id="SSF53474">
    <property type="entry name" value="alpha/beta-Hydrolases"/>
    <property type="match status" value="1"/>
</dbReference>